<dbReference type="PATRIC" id="fig|189381.10.peg.281"/>
<dbReference type="SUPFAM" id="SSF46689">
    <property type="entry name" value="Homeodomain-like"/>
    <property type="match status" value="1"/>
</dbReference>
<dbReference type="GO" id="GO:0003677">
    <property type="term" value="F:DNA binding"/>
    <property type="evidence" value="ECO:0007669"/>
    <property type="project" value="UniProtKB-UniRule"/>
</dbReference>
<dbReference type="PRINTS" id="PR00455">
    <property type="entry name" value="HTHTETR"/>
</dbReference>
<dbReference type="PROSITE" id="PS50977">
    <property type="entry name" value="HTH_TETR_2"/>
    <property type="match status" value="1"/>
</dbReference>
<comment type="caution">
    <text evidence="3">The sequence shown here is derived from an EMBL/GenBank/DDBJ whole genome shotgun (WGS) entry which is preliminary data.</text>
</comment>
<dbReference type="InterPro" id="IPR050624">
    <property type="entry name" value="HTH-type_Tx_Regulator"/>
</dbReference>
<dbReference type="EMBL" id="LQQY01000002">
    <property type="protein sequence ID" value="KZE53293.1"/>
    <property type="molecule type" value="Genomic_DNA"/>
</dbReference>
<dbReference type="Pfam" id="PF00440">
    <property type="entry name" value="TetR_N"/>
    <property type="match status" value="1"/>
</dbReference>
<dbReference type="SUPFAM" id="SSF48498">
    <property type="entry name" value="Tetracyclin repressor-like, C-terminal domain"/>
    <property type="match status" value="1"/>
</dbReference>
<keyword evidence="1" id="KW-0678">Repressor</keyword>
<organism evidence="3 4">
    <name type="scientific">Rossellomorea marisflavi</name>
    <dbReference type="NCBI Taxonomy" id="189381"/>
    <lineage>
        <taxon>Bacteria</taxon>
        <taxon>Bacillati</taxon>
        <taxon>Bacillota</taxon>
        <taxon>Bacilli</taxon>
        <taxon>Bacillales</taxon>
        <taxon>Bacillaceae</taxon>
        <taxon>Rossellomorea</taxon>
    </lineage>
</organism>
<dbReference type="PANTHER" id="PTHR43479">
    <property type="entry name" value="ACREF/ENVCD OPERON REPRESSOR-RELATED"/>
    <property type="match status" value="1"/>
</dbReference>
<dbReference type="PANTHER" id="PTHR43479:SF11">
    <property type="entry name" value="ACREF_ENVCD OPERON REPRESSOR-RELATED"/>
    <property type="match status" value="1"/>
</dbReference>
<sequence>MKPSMEEKKRLKRDRIFRAASKIFSEKGYFETTVADIAKEAGVSFGTVFTYFETKEMLYETVILEQLEEIKPHFLDIQGTFTGDPMEIITAMVDRHVTIFSEKSEFLRLVQQVLARLDRYPALFEELDGFVSDFIESVSPVLEEGQKMGVFYPDPHDLLAHSYMSTLNGMRLTYIDDPSNLRLWEALKIQAIRLFGPYHHPGGARKW</sequence>
<dbReference type="AlphaFoldDB" id="A0A0J5S9M1"/>
<evidence type="ECO:0000256" key="1">
    <source>
        <dbReference type="ARBA" id="ARBA00022491"/>
    </source>
</evidence>
<protein>
    <submittedName>
        <fullName evidence="3">TetR family transcriptional regulator</fullName>
    </submittedName>
</protein>
<dbReference type="Proteomes" id="UP000076510">
    <property type="component" value="Unassembled WGS sequence"/>
</dbReference>
<dbReference type="PROSITE" id="PS01081">
    <property type="entry name" value="HTH_TETR_1"/>
    <property type="match status" value="1"/>
</dbReference>
<evidence type="ECO:0000256" key="2">
    <source>
        <dbReference type="ARBA" id="ARBA00023125"/>
    </source>
</evidence>
<name>A0A0J5S9M1_9BACI</name>
<reference evidence="4" key="1">
    <citation type="submission" date="2016-01" db="EMBL/GenBank/DDBJ databases">
        <title>Whole genome sequencing of Bhargavaea cecembensis T14.</title>
        <authorList>
            <person name="Hong K.W."/>
        </authorList>
    </citation>
    <scope>NUCLEOTIDE SEQUENCE [LARGE SCALE GENOMIC DNA]</scope>
    <source>
        <strain evidence="4">M19</strain>
    </source>
</reference>
<dbReference type="InterPro" id="IPR036271">
    <property type="entry name" value="Tet_transcr_reg_TetR-rel_C_sf"/>
</dbReference>
<keyword evidence="2" id="KW-0238">DNA-binding</keyword>
<evidence type="ECO:0000313" key="4">
    <source>
        <dbReference type="Proteomes" id="UP000076510"/>
    </source>
</evidence>
<dbReference type="RefSeq" id="WP_048007125.1">
    <property type="nucleotide sequence ID" value="NZ_CP047095.1"/>
</dbReference>
<accession>A0A0J5S9M1</accession>
<dbReference type="InterPro" id="IPR001647">
    <property type="entry name" value="HTH_TetR"/>
</dbReference>
<dbReference type="InterPro" id="IPR009057">
    <property type="entry name" value="Homeodomain-like_sf"/>
</dbReference>
<dbReference type="OrthoDB" id="9780939at2"/>
<dbReference type="InterPro" id="IPR023772">
    <property type="entry name" value="DNA-bd_HTH_TetR-type_CS"/>
</dbReference>
<gene>
    <name evidence="3" type="ORF">AV649_11020</name>
</gene>
<proteinExistence type="predicted"/>
<dbReference type="Gene3D" id="1.10.357.10">
    <property type="entry name" value="Tetracycline Repressor, domain 2"/>
    <property type="match status" value="1"/>
</dbReference>
<evidence type="ECO:0000313" key="3">
    <source>
        <dbReference type="EMBL" id="KZE53293.1"/>
    </source>
</evidence>